<keyword evidence="16" id="KW-1185">Reference proteome</keyword>
<feature type="compositionally biased region" description="Basic residues" evidence="12">
    <location>
        <begin position="214"/>
        <end position="223"/>
    </location>
</feature>
<evidence type="ECO:0000313" key="15">
    <source>
        <dbReference type="EnsemblMetazoa" id="SMAR003398-PA"/>
    </source>
</evidence>
<proteinExistence type="inferred from homology"/>
<dbReference type="InterPro" id="IPR017452">
    <property type="entry name" value="GPCR_Rhodpsn_7TM"/>
</dbReference>
<evidence type="ECO:0000256" key="2">
    <source>
        <dbReference type="ARBA" id="ARBA00010663"/>
    </source>
</evidence>
<reference evidence="16" key="1">
    <citation type="submission" date="2011-05" db="EMBL/GenBank/DDBJ databases">
        <authorList>
            <person name="Richards S.R."/>
            <person name="Qu J."/>
            <person name="Jiang H."/>
            <person name="Jhangiani S.N."/>
            <person name="Agravi P."/>
            <person name="Goodspeed R."/>
            <person name="Gross S."/>
            <person name="Mandapat C."/>
            <person name="Jackson L."/>
            <person name="Mathew T."/>
            <person name="Pu L."/>
            <person name="Thornton R."/>
            <person name="Saada N."/>
            <person name="Wilczek-Boney K.B."/>
            <person name="Lee S."/>
            <person name="Kovar C."/>
            <person name="Wu Y."/>
            <person name="Scherer S.E."/>
            <person name="Worley K.C."/>
            <person name="Muzny D.M."/>
            <person name="Gibbs R."/>
        </authorList>
    </citation>
    <scope>NUCLEOTIDE SEQUENCE</scope>
    <source>
        <strain evidence="16">Brora</strain>
    </source>
</reference>
<feature type="transmembrane region" description="Helical" evidence="13">
    <location>
        <begin position="320"/>
        <end position="339"/>
    </location>
</feature>
<keyword evidence="6 11" id="KW-0297">G-protein coupled receptor</keyword>
<evidence type="ECO:0000256" key="8">
    <source>
        <dbReference type="ARBA" id="ARBA00023157"/>
    </source>
</evidence>
<dbReference type="PRINTS" id="PR00237">
    <property type="entry name" value="GPCRRHODOPSN"/>
</dbReference>
<keyword evidence="8" id="KW-1015">Disulfide bond</keyword>
<evidence type="ECO:0000256" key="1">
    <source>
        <dbReference type="ARBA" id="ARBA00004651"/>
    </source>
</evidence>
<evidence type="ECO:0000256" key="6">
    <source>
        <dbReference type="ARBA" id="ARBA00023040"/>
    </source>
</evidence>
<name>T1IQS4_STRMM</name>
<dbReference type="Gene3D" id="1.20.1070.10">
    <property type="entry name" value="Rhodopsin 7-helix transmembrane proteins"/>
    <property type="match status" value="1"/>
</dbReference>
<evidence type="ECO:0000256" key="10">
    <source>
        <dbReference type="ARBA" id="ARBA00023224"/>
    </source>
</evidence>
<dbReference type="HOGENOM" id="CLU_009579_11_6_1"/>
<feature type="compositionally biased region" description="Low complexity" evidence="12">
    <location>
        <begin position="242"/>
        <end position="271"/>
    </location>
</feature>
<organism evidence="15 16">
    <name type="scientific">Strigamia maritima</name>
    <name type="common">European centipede</name>
    <name type="synonym">Geophilus maritimus</name>
    <dbReference type="NCBI Taxonomy" id="126957"/>
    <lineage>
        <taxon>Eukaryota</taxon>
        <taxon>Metazoa</taxon>
        <taxon>Ecdysozoa</taxon>
        <taxon>Arthropoda</taxon>
        <taxon>Myriapoda</taxon>
        <taxon>Chilopoda</taxon>
        <taxon>Pleurostigmophora</taxon>
        <taxon>Geophilomorpha</taxon>
        <taxon>Linotaeniidae</taxon>
        <taxon>Strigamia</taxon>
    </lineage>
</organism>
<evidence type="ECO:0000259" key="14">
    <source>
        <dbReference type="PROSITE" id="PS50262"/>
    </source>
</evidence>
<dbReference type="EnsemblMetazoa" id="SMAR003398-RA">
    <property type="protein sequence ID" value="SMAR003398-PA"/>
    <property type="gene ID" value="SMAR003398"/>
</dbReference>
<accession>T1IQS4</accession>
<feature type="compositionally biased region" description="Polar residues" evidence="12">
    <location>
        <begin position="225"/>
        <end position="234"/>
    </location>
</feature>
<comment type="similarity">
    <text evidence="2 11">Belongs to the G-protein coupled receptor 1 family.</text>
</comment>
<feature type="transmembrane region" description="Helical" evidence="13">
    <location>
        <begin position="55"/>
        <end position="78"/>
    </location>
</feature>
<keyword evidence="10 11" id="KW-0807">Transducer</keyword>
<dbReference type="InterPro" id="IPR000276">
    <property type="entry name" value="GPCR_Rhodpsn"/>
</dbReference>
<evidence type="ECO:0000256" key="12">
    <source>
        <dbReference type="SAM" id="MobiDB-lite"/>
    </source>
</evidence>
<feature type="transmembrane region" description="Helical" evidence="13">
    <location>
        <begin position="20"/>
        <end position="43"/>
    </location>
</feature>
<dbReference type="eggNOG" id="KOG3656">
    <property type="taxonomic scope" value="Eukaryota"/>
</dbReference>
<dbReference type="GO" id="GO:0005886">
    <property type="term" value="C:plasma membrane"/>
    <property type="evidence" value="ECO:0007669"/>
    <property type="project" value="UniProtKB-SubCell"/>
</dbReference>
<feature type="transmembrane region" description="Helical" evidence="13">
    <location>
        <begin position="134"/>
        <end position="155"/>
    </location>
</feature>
<evidence type="ECO:0000256" key="13">
    <source>
        <dbReference type="SAM" id="Phobius"/>
    </source>
</evidence>
<keyword evidence="3" id="KW-1003">Cell membrane</keyword>
<feature type="region of interest" description="Disordered" evidence="12">
    <location>
        <begin position="214"/>
        <end position="275"/>
    </location>
</feature>
<dbReference type="Pfam" id="PF00001">
    <property type="entry name" value="7tm_1"/>
    <property type="match status" value="1"/>
</dbReference>
<dbReference type="STRING" id="126957.T1IQS4"/>
<dbReference type="PANTHER" id="PTHR24248">
    <property type="entry name" value="ADRENERGIC RECEPTOR-RELATED G-PROTEIN COUPLED RECEPTOR"/>
    <property type="match status" value="1"/>
</dbReference>
<comment type="subcellular location">
    <subcellularLocation>
        <location evidence="1">Cell membrane</location>
        <topology evidence="1">Multi-pass membrane protein</topology>
    </subcellularLocation>
</comment>
<dbReference type="GO" id="GO:0071880">
    <property type="term" value="P:adenylate cyclase-activating adrenergic receptor signaling pathway"/>
    <property type="evidence" value="ECO:0007669"/>
    <property type="project" value="TreeGrafter"/>
</dbReference>
<dbReference type="SUPFAM" id="SSF81321">
    <property type="entry name" value="Family A G protein-coupled receptor-like"/>
    <property type="match status" value="1"/>
</dbReference>
<evidence type="ECO:0000256" key="11">
    <source>
        <dbReference type="RuleBase" id="RU000688"/>
    </source>
</evidence>
<evidence type="ECO:0000313" key="16">
    <source>
        <dbReference type="Proteomes" id="UP000014500"/>
    </source>
</evidence>
<dbReference type="AlphaFoldDB" id="T1IQS4"/>
<dbReference type="GO" id="GO:0004993">
    <property type="term" value="F:G protein-coupled serotonin receptor activity"/>
    <property type="evidence" value="ECO:0007669"/>
    <property type="project" value="UniProtKB-ARBA"/>
</dbReference>
<reference evidence="15" key="2">
    <citation type="submission" date="2015-02" db="UniProtKB">
        <authorList>
            <consortium name="EnsemblMetazoa"/>
        </authorList>
    </citation>
    <scope>IDENTIFICATION</scope>
</reference>
<sequence length="358" mass="39527">MNTSQQNSAALGLQDAKTITILAFGSLVILVAVAGNTLVIASVSTTRRLRSVTNCFVVSLAIADLLVALLVMPLGIAVEITQTWPLDRVACDLWISLDVLLCTASILNLCCISVDRYLAITRPLAYSARRSKRLALAMIAVVWIISVAITCPRPAHTIQRIWMQDESDSDECQYTSDQGYVLYSSIGSFFIPLVVMVYVYVCIMRVISKRERVLRHRRRRRRPTVSETDLSSAERSARSPVTTTTSDSGPDGPSTSSLPEDSVSSSSSHHSVQNQRHQLTGSVYNGYLLTVESAQRPVRRRRGCGVEHASFLREKKAAKTLAVVVGGLLFVGCLFSWFMSFGRFVGRSVIFRRFLSRG</sequence>
<evidence type="ECO:0000256" key="3">
    <source>
        <dbReference type="ARBA" id="ARBA00022475"/>
    </source>
</evidence>
<dbReference type="PhylomeDB" id="T1IQS4"/>
<evidence type="ECO:0000256" key="5">
    <source>
        <dbReference type="ARBA" id="ARBA00022989"/>
    </source>
</evidence>
<dbReference type="EMBL" id="JH431313">
    <property type="status" value="NOT_ANNOTATED_CDS"/>
    <property type="molecule type" value="Genomic_DNA"/>
</dbReference>
<dbReference type="PROSITE" id="PS00237">
    <property type="entry name" value="G_PROTEIN_RECEP_F1_1"/>
    <property type="match status" value="1"/>
</dbReference>
<dbReference type="PROSITE" id="PS50262">
    <property type="entry name" value="G_PROTEIN_RECEP_F1_2"/>
    <property type="match status" value="1"/>
</dbReference>
<dbReference type="Proteomes" id="UP000014500">
    <property type="component" value="Unassembled WGS sequence"/>
</dbReference>
<evidence type="ECO:0000256" key="4">
    <source>
        <dbReference type="ARBA" id="ARBA00022692"/>
    </source>
</evidence>
<dbReference type="FunFam" id="1.20.1070.10:FF:000523">
    <property type="entry name" value="5-hydroxytryptamine receptor 2B"/>
    <property type="match status" value="1"/>
</dbReference>
<evidence type="ECO:0000256" key="9">
    <source>
        <dbReference type="ARBA" id="ARBA00023170"/>
    </source>
</evidence>
<keyword evidence="7 13" id="KW-0472">Membrane</keyword>
<protein>
    <recommendedName>
        <fullName evidence="14">G-protein coupled receptors family 1 profile domain-containing protein</fullName>
    </recommendedName>
</protein>
<keyword evidence="9 11" id="KW-0675">Receptor</keyword>
<evidence type="ECO:0000256" key="7">
    <source>
        <dbReference type="ARBA" id="ARBA00023136"/>
    </source>
</evidence>
<dbReference type="OMA" id="ERKIDAR"/>
<feature type="transmembrane region" description="Helical" evidence="13">
    <location>
        <begin position="93"/>
        <end position="114"/>
    </location>
</feature>
<feature type="domain" description="G-protein coupled receptors family 1 profile" evidence="14">
    <location>
        <begin position="35"/>
        <end position="222"/>
    </location>
</feature>
<dbReference type="PANTHER" id="PTHR24248:SF199">
    <property type="entry name" value="IP13425P-RELATED"/>
    <property type="match status" value="1"/>
</dbReference>
<feature type="transmembrane region" description="Helical" evidence="13">
    <location>
        <begin position="189"/>
        <end position="208"/>
    </location>
</feature>
<dbReference type="GO" id="GO:0043410">
    <property type="term" value="P:positive regulation of MAPK cascade"/>
    <property type="evidence" value="ECO:0007669"/>
    <property type="project" value="TreeGrafter"/>
</dbReference>
<keyword evidence="4 11" id="KW-0812">Transmembrane</keyword>
<dbReference type="SMART" id="SM01381">
    <property type="entry name" value="7TM_GPCR_Srsx"/>
    <property type="match status" value="1"/>
</dbReference>
<keyword evidence="5 13" id="KW-1133">Transmembrane helix</keyword>